<dbReference type="Proteomes" id="UP000248857">
    <property type="component" value="Unassembled WGS sequence"/>
</dbReference>
<protein>
    <submittedName>
        <fullName evidence="1">Uncharacterized protein</fullName>
    </submittedName>
</protein>
<name>A0A2W1JNT2_9CYAN</name>
<accession>A0A2W1JNT2</accession>
<dbReference type="AlphaFoldDB" id="A0A2W1JNT2"/>
<evidence type="ECO:0000313" key="2">
    <source>
        <dbReference type="Proteomes" id="UP000248857"/>
    </source>
</evidence>
<dbReference type="RefSeq" id="WP_110984843.1">
    <property type="nucleotide sequence ID" value="NZ_CAWNWM010000002.1"/>
</dbReference>
<comment type="caution">
    <text evidence="1">The sequence shown here is derived from an EMBL/GenBank/DDBJ whole genome shotgun (WGS) entry which is preliminary data.</text>
</comment>
<dbReference type="EMBL" id="PQWO01000002">
    <property type="protein sequence ID" value="PZD74949.1"/>
    <property type="molecule type" value="Genomic_DNA"/>
</dbReference>
<organism evidence="1 2">
    <name type="scientific">Acaryochloris thomasi RCC1774</name>
    <dbReference type="NCBI Taxonomy" id="1764569"/>
    <lineage>
        <taxon>Bacteria</taxon>
        <taxon>Bacillati</taxon>
        <taxon>Cyanobacteriota</taxon>
        <taxon>Cyanophyceae</taxon>
        <taxon>Acaryochloridales</taxon>
        <taxon>Acaryochloridaceae</taxon>
        <taxon>Acaryochloris</taxon>
        <taxon>Acaryochloris thomasi</taxon>
    </lineage>
</organism>
<keyword evidence="2" id="KW-1185">Reference proteome</keyword>
<evidence type="ECO:0000313" key="1">
    <source>
        <dbReference type="EMBL" id="PZD74949.1"/>
    </source>
</evidence>
<proteinExistence type="predicted"/>
<dbReference type="OrthoDB" id="574143at2"/>
<sequence>MSLADPTIDQLRSFYRVVRQAVLLSSYIAFTELTEDGNLFVYIGRYDEAESSIIVSITPNGEVNSQI</sequence>
<reference evidence="1 2" key="1">
    <citation type="journal article" date="2018" name="Sci. Rep.">
        <title>A novel species of the marine cyanobacterium Acaryochloris with a unique pigment content and lifestyle.</title>
        <authorList>
            <person name="Partensky F."/>
            <person name="Six C."/>
            <person name="Ratin M."/>
            <person name="Garczarek L."/>
            <person name="Vaulot D."/>
            <person name="Probert I."/>
            <person name="Calteau A."/>
            <person name="Gourvil P."/>
            <person name="Marie D."/>
            <person name="Grebert T."/>
            <person name="Bouchier C."/>
            <person name="Le Panse S."/>
            <person name="Gachenot M."/>
            <person name="Rodriguez F."/>
            <person name="Garrido J.L."/>
        </authorList>
    </citation>
    <scope>NUCLEOTIDE SEQUENCE [LARGE SCALE GENOMIC DNA]</scope>
    <source>
        <strain evidence="1 2">RCC1774</strain>
    </source>
</reference>
<gene>
    <name evidence="1" type="ORF">C1752_00874</name>
</gene>